<proteinExistence type="predicted"/>
<name>A0AAE6UZQ0_9ABAC</name>
<sequence length="673" mass="78363">MSSVAQIYQAITPLTYLNCNNTPNREIFTENAANMFQGNHITTTTTTVYEAGAVYENESAAGADVDSNNVTNSLTELIGTLDCENLIQNITDDMSVDNELMTNITDDMSLENQWREAVKISDLTIANNDKSTLMRKPNSKNLKVLFASKNSGYESSSSSSSYEEEEQNQHEEENNEEINAIIENACKRKSSEKIKRKIKKVKKDKNVKEKNNTIDDVNDEKKKFFNKKNRGRYRKPKIESSVELKKVEPSSLLMSEQEKITHAYFNKHIVMQHNNAAAHNNDYVADRRFVDHMSNTSYYMFVVCKSRNSPNQYRLFYANCVNSVTVEYTNRYIAIDNMVMVVSFDKFRFMISYELLKHMEIDIPQSEDFNEKTKNATNKECFFNEVKDFEFLKFLTNTFCLDMIYTRAKITLLMASLGEQKARYLLEKIGEMDKDKSLYALPFNFNKNENLEEPVADVDSISQYVQNVVNYTKNIKFKILSLTRDSNSKNVALDMLKLWLRDKRDKNSKVVTHANNKKDFFTYKYGSIVRLFYNENDSGFSKLLKIKKENNCNGNLIMTYLNISGVDEQTHNCLMVTTKSDERITIIKYEKKYIWITSIIKDILPMDLIETYKKHEHHVFNLNKSFRKEINNKHNGMIKLISFYTGHFLTFKEILQIAINDFECNYSFKNYGE</sequence>
<evidence type="ECO:0000313" key="2">
    <source>
        <dbReference type="EMBL" id="QHB21667.1"/>
    </source>
</evidence>
<keyword evidence="3" id="KW-1185">Reference proteome</keyword>
<dbReference type="EMBL" id="MN233792">
    <property type="protein sequence ID" value="QHB21667.1"/>
    <property type="molecule type" value="Genomic_DNA"/>
</dbReference>
<protein>
    <submittedName>
        <fullName evidence="2">Ie-1</fullName>
    </submittedName>
</protein>
<accession>A0AAE6UZQ0</accession>
<dbReference type="Proteomes" id="UP000830275">
    <property type="component" value="Segment"/>
</dbReference>
<evidence type="ECO:0000256" key="1">
    <source>
        <dbReference type="SAM" id="MobiDB-lite"/>
    </source>
</evidence>
<gene>
    <name evidence="2" type="primary">ie-1</name>
    <name evidence="2" type="ORF">Eudi_ORF8</name>
</gene>
<reference evidence="2 3" key="1">
    <citation type="journal article" date="2019" name="Viruses">
        <title>Genome Analysis of a Novel Clade II.b Alphabaculovirus Obtained from Artaxa digramma.</title>
        <authorList>
            <person name="Li J."/>
            <person name="Duan X."/>
            <person name="Wang Q."/>
            <person name="Zhang L."/>
            <person name="Deng F."/>
            <person name="Wang H."/>
            <person name="Hu Z."/>
            <person name="Wang M."/>
            <person name="Wang J."/>
        </authorList>
    </citation>
    <scope>NUCLEOTIDE SEQUENCE [LARGE SCALE GENOMIC DNA]</scope>
    <source>
        <strain evidence="2 3">424</strain>
    </source>
</reference>
<dbReference type="InterPro" id="IPR005092">
    <property type="entry name" value="TATR"/>
</dbReference>
<dbReference type="Pfam" id="PF03430">
    <property type="entry name" value="TATR"/>
    <property type="match status" value="1"/>
</dbReference>
<organism evidence="2 3">
    <name type="scientific">Artaxa digramma nucleopolyhedrovirus</name>
    <dbReference type="NCBI Taxonomy" id="3070910"/>
    <lineage>
        <taxon>Viruses</taxon>
        <taxon>Viruses incertae sedis</taxon>
        <taxon>Naldaviricetes</taxon>
        <taxon>Lefavirales</taxon>
        <taxon>Baculoviridae</taxon>
        <taxon>Alphabaculovirus</taxon>
        <taxon>Alphabaculovirus ardigrammae</taxon>
    </lineage>
</organism>
<feature type="region of interest" description="Disordered" evidence="1">
    <location>
        <begin position="151"/>
        <end position="176"/>
    </location>
</feature>
<feature type="compositionally biased region" description="Low complexity" evidence="1">
    <location>
        <begin position="151"/>
        <end position="161"/>
    </location>
</feature>
<evidence type="ECO:0000313" key="3">
    <source>
        <dbReference type="Proteomes" id="UP000830275"/>
    </source>
</evidence>